<dbReference type="NCBIfam" id="TIGR04057">
    <property type="entry name" value="SusC_RagA_signa"/>
    <property type="match status" value="1"/>
</dbReference>
<keyword evidence="12" id="KW-1185">Reference proteome</keyword>
<organism evidence="11 12">
    <name type="scientific">Hallella multisaccharivorax DSM 17128</name>
    <dbReference type="NCBI Taxonomy" id="688246"/>
    <lineage>
        <taxon>Bacteria</taxon>
        <taxon>Pseudomonadati</taxon>
        <taxon>Bacteroidota</taxon>
        <taxon>Bacteroidia</taxon>
        <taxon>Bacteroidales</taxon>
        <taxon>Prevotellaceae</taxon>
        <taxon>Hallella</taxon>
    </lineage>
</organism>
<evidence type="ECO:0000256" key="1">
    <source>
        <dbReference type="ARBA" id="ARBA00004571"/>
    </source>
</evidence>
<keyword evidence="4 8" id="KW-0812">Transmembrane</keyword>
<dbReference type="InterPro" id="IPR012910">
    <property type="entry name" value="Plug_dom"/>
</dbReference>
<dbReference type="InterPro" id="IPR039426">
    <property type="entry name" value="TonB-dep_rcpt-like"/>
</dbReference>
<evidence type="ECO:0000313" key="12">
    <source>
        <dbReference type="Proteomes" id="UP000002772"/>
    </source>
</evidence>
<name>F8NBU7_9BACT</name>
<dbReference type="RefSeq" id="WP_007572842.1">
    <property type="nucleotide sequence ID" value="NZ_BPTS01000001.1"/>
</dbReference>
<evidence type="ECO:0000256" key="2">
    <source>
        <dbReference type="ARBA" id="ARBA00022448"/>
    </source>
</evidence>
<dbReference type="STRING" id="688246.Premu_0491"/>
<dbReference type="InterPro" id="IPR037066">
    <property type="entry name" value="Plug_dom_sf"/>
</dbReference>
<evidence type="ECO:0000256" key="4">
    <source>
        <dbReference type="ARBA" id="ARBA00022692"/>
    </source>
</evidence>
<feature type="chain" id="PRO_5003375852" evidence="9">
    <location>
        <begin position="22"/>
        <end position="1101"/>
    </location>
</feature>
<dbReference type="HOGENOM" id="CLU_004317_1_1_10"/>
<dbReference type="EMBL" id="GL945017">
    <property type="protein sequence ID" value="EGN55973.1"/>
    <property type="molecule type" value="Genomic_DNA"/>
</dbReference>
<dbReference type="InterPro" id="IPR008969">
    <property type="entry name" value="CarboxyPept-like_regulatory"/>
</dbReference>
<evidence type="ECO:0000256" key="8">
    <source>
        <dbReference type="PROSITE-ProRule" id="PRU01360"/>
    </source>
</evidence>
<dbReference type="Pfam" id="PF13715">
    <property type="entry name" value="CarbopepD_reg_2"/>
    <property type="match status" value="1"/>
</dbReference>
<evidence type="ECO:0000256" key="7">
    <source>
        <dbReference type="ARBA" id="ARBA00023237"/>
    </source>
</evidence>
<comment type="subcellular location">
    <subcellularLocation>
        <location evidence="1 8">Cell outer membrane</location>
        <topology evidence="1 8">Multi-pass membrane protein</topology>
    </subcellularLocation>
</comment>
<evidence type="ECO:0000256" key="5">
    <source>
        <dbReference type="ARBA" id="ARBA00022729"/>
    </source>
</evidence>
<dbReference type="PROSITE" id="PS52016">
    <property type="entry name" value="TONB_DEPENDENT_REC_3"/>
    <property type="match status" value="1"/>
</dbReference>
<dbReference type="InterPro" id="IPR036942">
    <property type="entry name" value="Beta-barrel_TonB_sf"/>
</dbReference>
<dbReference type="SUPFAM" id="SSF56935">
    <property type="entry name" value="Porins"/>
    <property type="match status" value="1"/>
</dbReference>
<keyword evidence="5 9" id="KW-0732">Signal</keyword>
<dbReference type="InterPro" id="IPR023996">
    <property type="entry name" value="TonB-dep_OMP_SusC/RagA"/>
</dbReference>
<comment type="similarity">
    <text evidence="8">Belongs to the TonB-dependent receptor family.</text>
</comment>
<dbReference type="eggNOG" id="COG4771">
    <property type="taxonomic scope" value="Bacteria"/>
</dbReference>
<dbReference type="Gene3D" id="2.60.40.1120">
    <property type="entry name" value="Carboxypeptidase-like, regulatory domain"/>
    <property type="match status" value="1"/>
</dbReference>
<proteinExistence type="inferred from homology"/>
<dbReference type="Proteomes" id="UP000002772">
    <property type="component" value="Unassembled WGS sequence"/>
</dbReference>
<protein>
    <submittedName>
        <fullName evidence="11">TonB-dependent receptor plug</fullName>
    </submittedName>
</protein>
<dbReference type="Gene3D" id="2.40.170.20">
    <property type="entry name" value="TonB-dependent receptor, beta-barrel domain"/>
    <property type="match status" value="1"/>
</dbReference>
<gene>
    <name evidence="11" type="ORF">Premu_0491</name>
</gene>
<evidence type="ECO:0000313" key="11">
    <source>
        <dbReference type="EMBL" id="EGN55973.1"/>
    </source>
</evidence>
<dbReference type="PANTHER" id="PTHR30069">
    <property type="entry name" value="TONB-DEPENDENT OUTER MEMBRANE RECEPTOR"/>
    <property type="match status" value="1"/>
</dbReference>
<feature type="domain" description="TonB-dependent receptor plug" evidence="10">
    <location>
        <begin position="210"/>
        <end position="316"/>
    </location>
</feature>
<dbReference type="FunFam" id="2.170.130.10:FF:000003">
    <property type="entry name" value="SusC/RagA family TonB-linked outer membrane protein"/>
    <property type="match status" value="1"/>
</dbReference>
<evidence type="ECO:0000256" key="3">
    <source>
        <dbReference type="ARBA" id="ARBA00022452"/>
    </source>
</evidence>
<evidence type="ECO:0000259" key="10">
    <source>
        <dbReference type="Pfam" id="PF07715"/>
    </source>
</evidence>
<evidence type="ECO:0000256" key="6">
    <source>
        <dbReference type="ARBA" id="ARBA00023136"/>
    </source>
</evidence>
<dbReference type="InterPro" id="IPR023997">
    <property type="entry name" value="TonB-dep_OMP_SusC/RagA_CS"/>
</dbReference>
<dbReference type="Pfam" id="PF07715">
    <property type="entry name" value="Plug"/>
    <property type="match status" value="1"/>
</dbReference>
<dbReference type="GO" id="GO:0044718">
    <property type="term" value="P:siderophore transmembrane transport"/>
    <property type="evidence" value="ECO:0007669"/>
    <property type="project" value="TreeGrafter"/>
</dbReference>
<dbReference type="NCBIfam" id="TIGR04056">
    <property type="entry name" value="OMP_RagA_SusC"/>
    <property type="match status" value="1"/>
</dbReference>
<sequence length="1101" mass="122987">MQQLRPKLLLVMLLLCMQAFASPTLTQTVDINLTNATLTELFKAVERQTPYRFSYKSSDIDSRRDITVKRTNATVASILSEVLPSHQLVYKILSNNTIAIIKVIGTPRERMVPTSTQQQSKHFEGTITDTKGEPIVGASVLEAGTTNGTVTDLNGHYSLNVHVGAKITVTYVGFVSQTIAAKGGETNITLYEDQQSLNEVVVVGYGMQKKVDLTGSIASISEKDLDARPITSVSAGIQGLAPGVTVLNASGKPGEDGGSFQIRGKGTLNNSDPYILVDGVETGTIDAIDPSDIESISVLKDAASSAIYGSKAANGVILITTKRGKEGRAKINYNGSMGFQKPTYLLEKMHSYDYARMYNKALTDAGKSPRFSDEEIQKFRDGSDPYNYPDTRWYDLAFKTGILTKHNINVTGGSDKVHYMVSGGYLYQKGTMRNSDRDQFNMRSNIDMKVSGNLTLRANMAYIHNNFSQPIPSYAVGDLSGGIFHQLSRIAPWIPYKYEDGSYGSIGDGNPVAWLDADERMRNHKQNLSITVAGDWKVYKDLTLTARGNFVSDINDGTRYMKAVKYRTGSHGPNALYEYDNLWQRYDLDLLLNWSHNFGFHHMKALAGYNAEWYNFKQLTGSRNTFPNNDIDDLNAGASSTQTNSGYTRQLRLMSYFGRINYDWKDRYLFEANLRVDGSSRFATGHRWGYFPSFSAGWRVSEEPFLAAAKASWLENLKIRASWGQLGNQDALDEYYPWLATYSIGRNFPFGGTLATGVTQTTQKLSTISWETTTNVGVGFDMSFLKYFNFTFDWYQRTTKDIIMAVPVPATFGMGAYDDNIGKVRNSGIEVTAEWQQSFGDWTFGITANFAYNKNEILDLGGVNEMIDGYFINRVGEPYHAYYGYIVDGLFHSQEEADTYTAKYGNPFGQKFMAGDFRIRDANGDGKLNAEDRRIIGNRFPKFTFGGKFFVAWKNIDLSVMFQGATKVNRYYTETTTGDFTGDTSSPDVAWLDAWSADNPNGKWPRAAEGVSSPSHQRHGTFSFWCPSTSYVRVKNIQIGYNLPKKWVSTIGLNNIRFYYSGENLFTITNMKLKIDPESPDGNAYIYPPMKTNSFGVNVTF</sequence>
<keyword evidence="3 8" id="KW-1134">Transmembrane beta strand</keyword>
<evidence type="ECO:0000256" key="9">
    <source>
        <dbReference type="SAM" id="SignalP"/>
    </source>
</evidence>
<reference evidence="12" key="1">
    <citation type="journal article" date="2011" name="Stand. Genomic Sci.">
        <title>Non-contiguous finished genome sequence of the opportunistic oral pathogen Prevotella multisaccharivorax type strain (PPPA20).</title>
        <authorList>
            <person name="Pati A."/>
            <person name="Gronow S."/>
            <person name="Lu M."/>
            <person name="Lapidus A."/>
            <person name="Nolan M."/>
            <person name="Lucas S."/>
            <person name="Hammon N."/>
            <person name="Deshpande S."/>
            <person name="Cheng J.F."/>
            <person name="Tapia R."/>
            <person name="Han C."/>
            <person name="Goodwin L."/>
            <person name="Pitluck S."/>
            <person name="Liolios K."/>
            <person name="Pagani I."/>
            <person name="Mavromatis K."/>
            <person name="Mikhailova N."/>
            <person name="Huntemann M."/>
            <person name="Chen A."/>
            <person name="Palaniappan K."/>
            <person name="Land M."/>
            <person name="Hauser L."/>
            <person name="Detter J.C."/>
            <person name="Brambilla E.M."/>
            <person name="Rohde M."/>
            <person name="Goker M."/>
            <person name="Woyke T."/>
            <person name="Bristow J."/>
            <person name="Eisen J.A."/>
            <person name="Markowitz V."/>
            <person name="Hugenholtz P."/>
            <person name="Kyrpides N.C."/>
            <person name="Klenk H.P."/>
            <person name="Ivanova N."/>
        </authorList>
    </citation>
    <scope>NUCLEOTIDE SEQUENCE [LARGE SCALE GENOMIC DNA]</scope>
    <source>
        <strain evidence="12">DSM 17128</strain>
    </source>
</reference>
<dbReference type="GO" id="GO:0015344">
    <property type="term" value="F:siderophore uptake transmembrane transporter activity"/>
    <property type="evidence" value="ECO:0007669"/>
    <property type="project" value="TreeGrafter"/>
</dbReference>
<dbReference type="Gene3D" id="2.170.130.10">
    <property type="entry name" value="TonB-dependent receptor, plug domain"/>
    <property type="match status" value="1"/>
</dbReference>
<accession>F8NBU7</accession>
<keyword evidence="11" id="KW-0675">Receptor</keyword>
<feature type="signal peptide" evidence="9">
    <location>
        <begin position="1"/>
        <end position="21"/>
    </location>
</feature>
<keyword evidence="7 8" id="KW-0998">Cell outer membrane</keyword>
<dbReference type="AlphaFoldDB" id="F8NBU7"/>
<dbReference type="GO" id="GO:0009279">
    <property type="term" value="C:cell outer membrane"/>
    <property type="evidence" value="ECO:0007669"/>
    <property type="project" value="UniProtKB-SubCell"/>
</dbReference>
<dbReference type="SUPFAM" id="SSF49464">
    <property type="entry name" value="Carboxypeptidase regulatory domain-like"/>
    <property type="match status" value="1"/>
</dbReference>
<dbReference type="PANTHER" id="PTHR30069:SF29">
    <property type="entry name" value="HEMOGLOBIN AND HEMOGLOBIN-HAPTOGLOBIN-BINDING PROTEIN 1-RELATED"/>
    <property type="match status" value="1"/>
</dbReference>
<keyword evidence="6 8" id="KW-0472">Membrane</keyword>
<keyword evidence="2 8" id="KW-0813">Transport</keyword>